<dbReference type="GO" id="GO:0030288">
    <property type="term" value="C:outer membrane-bounded periplasmic space"/>
    <property type="evidence" value="ECO:0007669"/>
    <property type="project" value="InterPro"/>
</dbReference>
<proteinExistence type="predicted"/>
<keyword evidence="1" id="KW-0732">Signal</keyword>
<dbReference type="RefSeq" id="WP_080522251.1">
    <property type="nucleotide sequence ID" value="NZ_LPUF01000001.1"/>
</dbReference>
<sequence>MQKFFVLLLASFFIEVSFAVPVKQPTMAVLPFQLSQVIGTTHIGEVAITRTLAEREFSNQLIQFLAKSRKFNMLSRTQIDKVMAENRLTESSWAAPGQIEIMGKLLVADYLVTGVINRLETSAVSQNIAITGETLPRLVTTFKSQFQVIQSSTGKIVLADQVISKIKFDEVRREIPSAERRYWTEADYKDLLFTQAATEVGNVILAGIYPIKIIEVSSTGVILNRGKGVGLEVGKQCKVVHQRESLIDVDTGESLGGYEEQVGSIEVTSVEEKFSKAKIISGTGRILYGDICRLLNTGIRETVPDYPRVTPGW</sequence>
<feature type="signal peptide" evidence="1">
    <location>
        <begin position="1"/>
        <end position="19"/>
    </location>
</feature>
<comment type="caution">
    <text evidence="2">The sequence shown here is derived from an EMBL/GenBank/DDBJ whole genome shotgun (WGS) entry which is preliminary data.</text>
</comment>
<gene>
    <name evidence="2" type="ORF">AU255_07185</name>
</gene>
<dbReference type="Gene3D" id="3.40.50.10610">
    <property type="entry name" value="ABC-type transport auxiliary lipoprotein component"/>
    <property type="match status" value="1"/>
</dbReference>
<dbReference type="AlphaFoldDB" id="A0A1V8M7U5"/>
<dbReference type="STRING" id="1420851.AU255_07185"/>
<evidence type="ECO:0000256" key="1">
    <source>
        <dbReference type="SAM" id="SignalP"/>
    </source>
</evidence>
<dbReference type="OrthoDB" id="5614584at2"/>
<dbReference type="InterPro" id="IPR005534">
    <property type="entry name" value="Curli_assmbl/transp-comp_CsgG"/>
</dbReference>
<dbReference type="Pfam" id="PF03783">
    <property type="entry name" value="CsgG"/>
    <property type="match status" value="1"/>
</dbReference>
<dbReference type="Proteomes" id="UP000191980">
    <property type="component" value="Unassembled WGS sequence"/>
</dbReference>
<evidence type="ECO:0000313" key="2">
    <source>
        <dbReference type="EMBL" id="OQK17641.1"/>
    </source>
</evidence>
<name>A0A1V8M7U5_9GAMM</name>
<protein>
    <submittedName>
        <fullName evidence="2">Uncharacterized protein</fullName>
    </submittedName>
</protein>
<evidence type="ECO:0000313" key="3">
    <source>
        <dbReference type="Proteomes" id="UP000191980"/>
    </source>
</evidence>
<organism evidence="2 3">
    <name type="scientific">Methyloprofundus sedimenti</name>
    <dbReference type="NCBI Taxonomy" id="1420851"/>
    <lineage>
        <taxon>Bacteria</taxon>
        <taxon>Pseudomonadati</taxon>
        <taxon>Pseudomonadota</taxon>
        <taxon>Gammaproteobacteria</taxon>
        <taxon>Methylococcales</taxon>
        <taxon>Methylococcaceae</taxon>
        <taxon>Methyloprofundus</taxon>
    </lineage>
</organism>
<accession>A0A1V8M7U5</accession>
<dbReference type="Gene3D" id="2.40.10.410">
    <property type="entry name" value="FlgT, C-terminal domain"/>
    <property type="match status" value="1"/>
</dbReference>
<dbReference type="EMBL" id="LPUF01000001">
    <property type="protein sequence ID" value="OQK17641.1"/>
    <property type="molecule type" value="Genomic_DNA"/>
</dbReference>
<reference evidence="2 3" key="1">
    <citation type="submission" date="2015-12" db="EMBL/GenBank/DDBJ databases">
        <authorList>
            <person name="Shamseldin A."/>
            <person name="Moawad H."/>
            <person name="Abd El-Rahim W.M."/>
            <person name="Sadowsky M.J."/>
        </authorList>
    </citation>
    <scope>NUCLEOTIDE SEQUENCE [LARGE SCALE GENOMIC DNA]</scope>
    <source>
        <strain evidence="2 3">WF1</strain>
    </source>
</reference>
<keyword evidence="3" id="KW-1185">Reference proteome</keyword>
<dbReference type="InterPro" id="IPR038165">
    <property type="entry name" value="FlgT_C_sf"/>
</dbReference>
<feature type="chain" id="PRO_5013184212" evidence="1">
    <location>
        <begin position="20"/>
        <end position="313"/>
    </location>
</feature>